<dbReference type="EMBL" id="CACQ02007789">
    <property type="protein sequence ID" value="CCF45481.1"/>
    <property type="molecule type" value="Genomic_DNA"/>
</dbReference>
<dbReference type="Proteomes" id="UP000007174">
    <property type="component" value="Unassembled WGS sequence"/>
</dbReference>
<dbReference type="HOGENOM" id="CLU_2867557_0_0_1"/>
<evidence type="ECO:0000313" key="2">
    <source>
        <dbReference type="Proteomes" id="UP000007174"/>
    </source>
</evidence>
<reference evidence="2" key="1">
    <citation type="journal article" date="2012" name="Nat. Genet.">
        <title>Lifestyle transitions in plant pathogenic Colletotrichum fungi deciphered by genome and transcriptome analyses.</title>
        <authorList>
            <person name="O'Connell R.J."/>
            <person name="Thon M.R."/>
            <person name="Hacquard S."/>
            <person name="Amyotte S.G."/>
            <person name="Kleemann J."/>
            <person name="Torres M.F."/>
            <person name="Damm U."/>
            <person name="Buiate E.A."/>
            <person name="Epstein L."/>
            <person name="Alkan N."/>
            <person name="Altmueller J."/>
            <person name="Alvarado-Balderrama L."/>
            <person name="Bauser C.A."/>
            <person name="Becker C."/>
            <person name="Birren B.W."/>
            <person name="Chen Z."/>
            <person name="Choi J."/>
            <person name="Crouch J.A."/>
            <person name="Duvick J.P."/>
            <person name="Farman M.A."/>
            <person name="Gan P."/>
            <person name="Heiman D."/>
            <person name="Henrissat B."/>
            <person name="Howard R.J."/>
            <person name="Kabbage M."/>
            <person name="Koch C."/>
            <person name="Kracher B."/>
            <person name="Kubo Y."/>
            <person name="Law A.D."/>
            <person name="Lebrun M.-H."/>
            <person name="Lee Y.-H."/>
            <person name="Miyara I."/>
            <person name="Moore N."/>
            <person name="Neumann U."/>
            <person name="Nordstroem K."/>
            <person name="Panaccione D.G."/>
            <person name="Panstruga R."/>
            <person name="Place M."/>
            <person name="Proctor R.H."/>
            <person name="Prusky D."/>
            <person name="Rech G."/>
            <person name="Reinhardt R."/>
            <person name="Rollins J.A."/>
            <person name="Rounsley S."/>
            <person name="Schardl C.L."/>
            <person name="Schwartz D.C."/>
            <person name="Shenoy N."/>
            <person name="Shirasu K."/>
            <person name="Sikhakolli U.R."/>
            <person name="Stueber K."/>
            <person name="Sukno S.A."/>
            <person name="Sweigard J.A."/>
            <person name="Takano Y."/>
            <person name="Takahara H."/>
            <person name="Trail F."/>
            <person name="van der Does H.C."/>
            <person name="Voll L.M."/>
            <person name="Will I."/>
            <person name="Young S."/>
            <person name="Zeng Q."/>
            <person name="Zhang J."/>
            <person name="Zhou S."/>
            <person name="Dickman M.B."/>
            <person name="Schulze-Lefert P."/>
            <person name="Ver Loren van Themaat E."/>
            <person name="Ma L.-J."/>
            <person name="Vaillancourt L.J."/>
        </authorList>
    </citation>
    <scope>NUCLEOTIDE SEQUENCE [LARGE SCALE GENOMIC DNA]</scope>
    <source>
        <strain evidence="2">IMI 349063</strain>
    </source>
</reference>
<dbReference type="AlphaFoldDB" id="H1VZ19"/>
<name>H1VZ19_COLHI</name>
<protein>
    <submittedName>
        <fullName evidence="1">Uncharacterized protein</fullName>
    </submittedName>
</protein>
<proteinExistence type="predicted"/>
<sequence length="64" mass="7299">MTGVKVTDNWNGHVSNNQLQVPCLSPRNETTFLDRRLSGLYSDRKIITFSRTQPFSALRCTSHC</sequence>
<gene>
    <name evidence="1" type="ORF">CH063_03617</name>
</gene>
<organism evidence="1 2">
    <name type="scientific">Colletotrichum higginsianum (strain IMI 349063)</name>
    <name type="common">Crucifer anthracnose fungus</name>
    <dbReference type="NCBI Taxonomy" id="759273"/>
    <lineage>
        <taxon>Eukaryota</taxon>
        <taxon>Fungi</taxon>
        <taxon>Dikarya</taxon>
        <taxon>Ascomycota</taxon>
        <taxon>Pezizomycotina</taxon>
        <taxon>Sordariomycetes</taxon>
        <taxon>Hypocreomycetidae</taxon>
        <taxon>Glomerellales</taxon>
        <taxon>Glomerellaceae</taxon>
        <taxon>Colletotrichum</taxon>
        <taxon>Colletotrichum destructivum species complex</taxon>
    </lineage>
</organism>
<evidence type="ECO:0000313" key="1">
    <source>
        <dbReference type="EMBL" id="CCF45481.1"/>
    </source>
</evidence>
<accession>H1VZ19</accession>